<protein>
    <submittedName>
        <fullName evidence="2">Tudor domain-containing protein 5-like isoform x2</fullName>
    </submittedName>
</protein>
<proteinExistence type="predicted"/>
<feature type="region of interest" description="Disordered" evidence="1">
    <location>
        <begin position="312"/>
        <end position="333"/>
    </location>
</feature>
<keyword evidence="3" id="KW-1185">Reference proteome</keyword>
<evidence type="ECO:0000313" key="3">
    <source>
        <dbReference type="Proteomes" id="UP000735302"/>
    </source>
</evidence>
<dbReference type="Proteomes" id="UP000735302">
    <property type="component" value="Unassembled WGS sequence"/>
</dbReference>
<feature type="compositionally biased region" description="Polar residues" evidence="1">
    <location>
        <begin position="66"/>
        <end position="77"/>
    </location>
</feature>
<accession>A0AAV3WR61</accession>
<feature type="region of interest" description="Disordered" evidence="1">
    <location>
        <begin position="45"/>
        <end position="86"/>
    </location>
</feature>
<sequence length="333" mass="35255">MEIKRKRILSRMLSESPTADCVNELNTVELHISRVEALITKLESESVGSGSSASSSGKQVVENHPHSLQSTNPNPISTGKNPTQTTKTTHKVAPMVQASPVPPQQASQTSVMLAQKNAGELNPPPLVPAMDLTALLQQQMLMNEMMMQQFGLSTRNASYPGQLSTPSVTPSFPTPAEGSAAQMLHGYGRGIPTAEQQQLQQLQMLQNQLMTGPGVSSAIPGLGENPLSQQQRELEAINLRLSALGMMPPATSGHPGSIPSFATAGQNMSSPSVPPGLMPSGMLGLPGVGRGKPAVGTFGSQPAGLQAMLQQQQQQPNFAFSALHQQQHSQRPQ</sequence>
<dbReference type="EMBL" id="BLXT01000008">
    <property type="protein sequence ID" value="GFN73520.1"/>
    <property type="molecule type" value="Genomic_DNA"/>
</dbReference>
<feature type="compositionally biased region" description="Polar residues" evidence="1">
    <location>
        <begin position="323"/>
        <end position="333"/>
    </location>
</feature>
<evidence type="ECO:0000256" key="1">
    <source>
        <dbReference type="SAM" id="MobiDB-lite"/>
    </source>
</evidence>
<dbReference type="AlphaFoldDB" id="A0AAV3WR61"/>
<gene>
    <name evidence="2" type="ORF">PoB_000002600</name>
</gene>
<comment type="caution">
    <text evidence="2">The sequence shown here is derived from an EMBL/GenBank/DDBJ whole genome shotgun (WGS) entry which is preliminary data.</text>
</comment>
<reference evidence="2 3" key="1">
    <citation type="journal article" date="2021" name="Elife">
        <title>Chloroplast acquisition without the gene transfer in kleptoplastic sea slugs, Plakobranchus ocellatus.</title>
        <authorList>
            <person name="Maeda T."/>
            <person name="Takahashi S."/>
            <person name="Yoshida T."/>
            <person name="Shimamura S."/>
            <person name="Takaki Y."/>
            <person name="Nagai Y."/>
            <person name="Toyoda A."/>
            <person name="Suzuki Y."/>
            <person name="Arimoto A."/>
            <person name="Ishii H."/>
            <person name="Satoh N."/>
            <person name="Nishiyama T."/>
            <person name="Hasebe M."/>
            <person name="Maruyama T."/>
            <person name="Minagawa J."/>
            <person name="Obokata J."/>
            <person name="Shigenobu S."/>
        </authorList>
    </citation>
    <scope>NUCLEOTIDE SEQUENCE [LARGE SCALE GENOMIC DNA]</scope>
</reference>
<name>A0AAV3WR61_9GAST</name>
<feature type="compositionally biased region" description="Low complexity" evidence="1">
    <location>
        <begin position="45"/>
        <end position="62"/>
    </location>
</feature>
<evidence type="ECO:0000313" key="2">
    <source>
        <dbReference type="EMBL" id="GFN73520.1"/>
    </source>
</evidence>
<organism evidence="2 3">
    <name type="scientific">Plakobranchus ocellatus</name>
    <dbReference type="NCBI Taxonomy" id="259542"/>
    <lineage>
        <taxon>Eukaryota</taxon>
        <taxon>Metazoa</taxon>
        <taxon>Spiralia</taxon>
        <taxon>Lophotrochozoa</taxon>
        <taxon>Mollusca</taxon>
        <taxon>Gastropoda</taxon>
        <taxon>Heterobranchia</taxon>
        <taxon>Euthyneura</taxon>
        <taxon>Panpulmonata</taxon>
        <taxon>Sacoglossa</taxon>
        <taxon>Placobranchoidea</taxon>
        <taxon>Plakobranchidae</taxon>
        <taxon>Plakobranchus</taxon>
    </lineage>
</organism>